<dbReference type="EMBL" id="KI966420">
    <property type="protein sequence ID" value="EWC46161.1"/>
    <property type="molecule type" value="Genomic_DNA"/>
</dbReference>
<feature type="compositionally biased region" description="Polar residues" evidence="1">
    <location>
        <begin position="26"/>
        <end position="35"/>
    </location>
</feature>
<proteinExistence type="predicted"/>
<evidence type="ECO:0000256" key="1">
    <source>
        <dbReference type="SAM" id="MobiDB-lite"/>
    </source>
</evidence>
<feature type="region of interest" description="Disordered" evidence="1">
    <location>
        <begin position="86"/>
        <end position="182"/>
    </location>
</feature>
<keyword evidence="3" id="KW-1185">Reference proteome</keyword>
<feature type="compositionally biased region" description="Polar residues" evidence="1">
    <location>
        <begin position="162"/>
        <end position="174"/>
    </location>
</feature>
<organism evidence="2 3">
    <name type="scientific">Drechslerella stenobrocha 248</name>
    <dbReference type="NCBI Taxonomy" id="1043628"/>
    <lineage>
        <taxon>Eukaryota</taxon>
        <taxon>Fungi</taxon>
        <taxon>Dikarya</taxon>
        <taxon>Ascomycota</taxon>
        <taxon>Pezizomycotina</taxon>
        <taxon>Orbiliomycetes</taxon>
        <taxon>Orbiliales</taxon>
        <taxon>Orbiliaceae</taxon>
        <taxon>Drechslerella</taxon>
    </lineage>
</organism>
<name>W7HPU9_9PEZI</name>
<evidence type="ECO:0000313" key="3">
    <source>
        <dbReference type="Proteomes" id="UP000024837"/>
    </source>
</evidence>
<accession>W7HPU9</accession>
<feature type="region of interest" description="Disordered" evidence="1">
    <location>
        <begin position="1"/>
        <end position="57"/>
    </location>
</feature>
<dbReference type="HOGENOM" id="CLU_690826_0_0_1"/>
<reference evidence="2 3" key="1">
    <citation type="submission" date="2013-05" db="EMBL/GenBank/DDBJ databases">
        <title>Drechslerella stenobrocha genome reveals carnivorous origination and mechanical trapping mechanism of predatory fungi.</title>
        <authorList>
            <person name="Liu X."/>
            <person name="Zhang W."/>
            <person name="Liu K."/>
        </authorList>
    </citation>
    <scope>NUCLEOTIDE SEQUENCE [LARGE SCALE GENOMIC DNA]</scope>
    <source>
        <strain evidence="2 3">248</strain>
    </source>
</reference>
<dbReference type="AlphaFoldDB" id="W7HPU9"/>
<protein>
    <submittedName>
        <fullName evidence="2">Uncharacterized protein</fullName>
    </submittedName>
</protein>
<feature type="region of interest" description="Disordered" evidence="1">
    <location>
        <begin position="288"/>
        <end position="322"/>
    </location>
</feature>
<feature type="compositionally biased region" description="Polar residues" evidence="1">
    <location>
        <begin position="130"/>
        <end position="150"/>
    </location>
</feature>
<evidence type="ECO:0000313" key="2">
    <source>
        <dbReference type="EMBL" id="EWC46161.1"/>
    </source>
</evidence>
<feature type="compositionally biased region" description="Low complexity" evidence="1">
    <location>
        <begin position="86"/>
        <end position="115"/>
    </location>
</feature>
<dbReference type="Proteomes" id="UP000024837">
    <property type="component" value="Unassembled WGS sequence"/>
</dbReference>
<sequence>MNSIKALKARVSSTSLSNSDGLSESRNTSRTTLQQVKVRALPSGGRTHGPRRLVSAGSLPTVARSTLGSHVSLTRTFSLASSSGTASFSAQSKSSSSTGGSLSSTKTGSSSSFGSRVLTCRSPLQDIKTGGQNCKSSGPTPSLQPRQLTRQGRGLVAVDQKVTASSGEETSFKTTPAGASPPLARSAVALQGPRAVLPVSAPRLQGPRRTMPSIPLAVGVPPRVMKREQQFEHPNLSRWGPVKKLPSNDSDEENFYPGCGRVSPPKMCLEAPGLCNLEGRIIRRQDYPSSATREPAHPRLAPTGSLGGAFQSPRLQRFPSDDKPLWEEVVEEEDESDSDAGSDFGCVGLSVLQYEEMLAVGTGYPGRQVLVEEVDKWPETVKVYGYRKVWGYQCRGDDE</sequence>
<gene>
    <name evidence="2" type="ORF">DRE_04539</name>
</gene>
<feature type="compositionally biased region" description="Low complexity" evidence="1">
    <location>
        <begin position="12"/>
        <end position="25"/>
    </location>
</feature>